<name>G0QLS0_ICHMU</name>
<dbReference type="InParanoid" id="G0QLS0"/>
<gene>
    <name evidence="1" type="ORF">IMG5_035340</name>
</gene>
<evidence type="ECO:0000313" key="2">
    <source>
        <dbReference type="Proteomes" id="UP000008983"/>
    </source>
</evidence>
<accession>G0QLS0</accession>
<sequence length="157" mass="18791">MDEVSEYSEMINQNINVKEILSYRNLLKKFNIFHFEKPIEILNNPEKIIIIHNTNNESFFKNMISLKSEFYDLTFTQKFLKEKELSDFLNFQKKVELVPQKNFPVLKDTILEDIDNSFQDFKTPQVILSNENGKLFIQVSKMEFQQPKQVIYLQFAH</sequence>
<dbReference type="Proteomes" id="UP000008983">
    <property type="component" value="Unassembled WGS sequence"/>
</dbReference>
<dbReference type="GeneID" id="14910024"/>
<protein>
    <submittedName>
        <fullName evidence="1">M16 family protein, putative</fullName>
    </submittedName>
</protein>
<feature type="non-terminal residue" evidence="1">
    <location>
        <position position="157"/>
    </location>
</feature>
<dbReference type="EMBL" id="GL983299">
    <property type="protein sequence ID" value="EGR33836.1"/>
    <property type="molecule type" value="Genomic_DNA"/>
</dbReference>
<organism evidence="1 2">
    <name type="scientific">Ichthyophthirius multifiliis</name>
    <name type="common">White spot disease agent</name>
    <name type="synonym">Ich</name>
    <dbReference type="NCBI Taxonomy" id="5932"/>
    <lineage>
        <taxon>Eukaryota</taxon>
        <taxon>Sar</taxon>
        <taxon>Alveolata</taxon>
        <taxon>Ciliophora</taxon>
        <taxon>Intramacronucleata</taxon>
        <taxon>Oligohymenophorea</taxon>
        <taxon>Hymenostomatida</taxon>
        <taxon>Ophryoglenina</taxon>
        <taxon>Ichthyophthirius</taxon>
    </lineage>
</organism>
<reference evidence="1 2" key="1">
    <citation type="submission" date="2011-07" db="EMBL/GenBank/DDBJ databases">
        <authorList>
            <person name="Coyne R."/>
            <person name="Brami D."/>
            <person name="Johnson J."/>
            <person name="Hostetler J."/>
            <person name="Hannick L."/>
            <person name="Clark T."/>
            <person name="Cassidy-Hanley D."/>
            <person name="Inman J."/>
        </authorList>
    </citation>
    <scope>NUCLEOTIDE SEQUENCE [LARGE SCALE GENOMIC DNA]</scope>
    <source>
        <strain evidence="1 2">G5</strain>
    </source>
</reference>
<proteinExistence type="predicted"/>
<evidence type="ECO:0000313" key="1">
    <source>
        <dbReference type="EMBL" id="EGR33836.1"/>
    </source>
</evidence>
<dbReference type="RefSeq" id="XP_004039060.1">
    <property type="nucleotide sequence ID" value="XM_004039012.1"/>
</dbReference>
<dbReference type="AlphaFoldDB" id="G0QLS0"/>
<keyword evidence="2" id="KW-1185">Reference proteome</keyword>